<evidence type="ECO:0000256" key="1">
    <source>
        <dbReference type="SAM" id="SignalP"/>
    </source>
</evidence>
<evidence type="ECO:0000313" key="2">
    <source>
        <dbReference type="EMBL" id="KAF2496063.1"/>
    </source>
</evidence>
<dbReference type="AlphaFoldDB" id="A0A6A6QWL0"/>
<sequence length="88" mass="10001">MGAYRVAIAFLSCFSFSLSSYRSYLPSSRQNECFRNLGAVEYAMVTTRETYEAQCDQVSNFNHRAHQPQELIIVAVSYAAQISGPHWK</sequence>
<dbReference type="Proteomes" id="UP000799750">
    <property type="component" value="Unassembled WGS sequence"/>
</dbReference>
<name>A0A6A6QWL0_9PEZI</name>
<dbReference type="EMBL" id="MU004188">
    <property type="protein sequence ID" value="KAF2496063.1"/>
    <property type="molecule type" value="Genomic_DNA"/>
</dbReference>
<evidence type="ECO:0008006" key="4">
    <source>
        <dbReference type="Google" id="ProtNLM"/>
    </source>
</evidence>
<accession>A0A6A6QWL0</accession>
<feature type="signal peptide" evidence="1">
    <location>
        <begin position="1"/>
        <end position="19"/>
    </location>
</feature>
<reference evidence="2" key="1">
    <citation type="journal article" date="2020" name="Stud. Mycol.">
        <title>101 Dothideomycetes genomes: a test case for predicting lifestyles and emergence of pathogens.</title>
        <authorList>
            <person name="Haridas S."/>
            <person name="Albert R."/>
            <person name="Binder M."/>
            <person name="Bloem J."/>
            <person name="Labutti K."/>
            <person name="Salamov A."/>
            <person name="Andreopoulos B."/>
            <person name="Baker S."/>
            <person name="Barry K."/>
            <person name="Bills G."/>
            <person name="Bluhm B."/>
            <person name="Cannon C."/>
            <person name="Castanera R."/>
            <person name="Culley D."/>
            <person name="Daum C."/>
            <person name="Ezra D."/>
            <person name="Gonzalez J."/>
            <person name="Henrissat B."/>
            <person name="Kuo A."/>
            <person name="Liang C."/>
            <person name="Lipzen A."/>
            <person name="Lutzoni F."/>
            <person name="Magnuson J."/>
            <person name="Mondo S."/>
            <person name="Nolan M."/>
            <person name="Ohm R."/>
            <person name="Pangilinan J."/>
            <person name="Park H.-J."/>
            <person name="Ramirez L."/>
            <person name="Alfaro M."/>
            <person name="Sun H."/>
            <person name="Tritt A."/>
            <person name="Yoshinaga Y."/>
            <person name="Zwiers L.-H."/>
            <person name="Turgeon B."/>
            <person name="Goodwin S."/>
            <person name="Spatafora J."/>
            <person name="Crous P."/>
            <person name="Grigoriev I."/>
        </authorList>
    </citation>
    <scope>NUCLEOTIDE SEQUENCE</scope>
    <source>
        <strain evidence="2">CBS 269.34</strain>
    </source>
</reference>
<proteinExistence type="predicted"/>
<protein>
    <recommendedName>
        <fullName evidence="4">Secreted protein</fullName>
    </recommendedName>
</protein>
<gene>
    <name evidence="2" type="ORF">BU16DRAFT_365873</name>
</gene>
<organism evidence="2 3">
    <name type="scientific">Lophium mytilinum</name>
    <dbReference type="NCBI Taxonomy" id="390894"/>
    <lineage>
        <taxon>Eukaryota</taxon>
        <taxon>Fungi</taxon>
        <taxon>Dikarya</taxon>
        <taxon>Ascomycota</taxon>
        <taxon>Pezizomycotina</taxon>
        <taxon>Dothideomycetes</taxon>
        <taxon>Pleosporomycetidae</taxon>
        <taxon>Mytilinidiales</taxon>
        <taxon>Mytilinidiaceae</taxon>
        <taxon>Lophium</taxon>
    </lineage>
</organism>
<feature type="chain" id="PRO_5025589979" description="Secreted protein" evidence="1">
    <location>
        <begin position="20"/>
        <end position="88"/>
    </location>
</feature>
<keyword evidence="3" id="KW-1185">Reference proteome</keyword>
<keyword evidence="1" id="KW-0732">Signal</keyword>
<evidence type="ECO:0000313" key="3">
    <source>
        <dbReference type="Proteomes" id="UP000799750"/>
    </source>
</evidence>